<dbReference type="InterPro" id="IPR050925">
    <property type="entry name" value="Rhomboid_protease_S54"/>
</dbReference>
<dbReference type="EMBL" id="RCOS01000118">
    <property type="protein sequence ID" value="RSN73401.1"/>
    <property type="molecule type" value="Genomic_DNA"/>
</dbReference>
<evidence type="ECO:0000256" key="4">
    <source>
        <dbReference type="ARBA" id="ARBA00023136"/>
    </source>
</evidence>
<name>A0A3R9QU45_9CREN</name>
<feature type="transmembrane region" description="Helical" evidence="5">
    <location>
        <begin position="222"/>
        <end position="243"/>
    </location>
</feature>
<feature type="transmembrane region" description="Helical" evidence="5">
    <location>
        <begin position="62"/>
        <end position="89"/>
    </location>
</feature>
<evidence type="ECO:0000313" key="8">
    <source>
        <dbReference type="Proteomes" id="UP000277582"/>
    </source>
</evidence>
<evidence type="ECO:0000256" key="5">
    <source>
        <dbReference type="SAM" id="Phobius"/>
    </source>
</evidence>
<dbReference type="Pfam" id="PF01694">
    <property type="entry name" value="Rhomboid"/>
    <property type="match status" value="1"/>
</dbReference>
<comment type="subcellular location">
    <subcellularLocation>
        <location evidence="1">Membrane</location>
        <topology evidence="1">Multi-pass membrane protein</topology>
    </subcellularLocation>
</comment>
<keyword evidence="7" id="KW-0645">Protease</keyword>
<feature type="domain" description="Peptidase S54 rhomboid" evidence="6">
    <location>
        <begin position="60"/>
        <end position="214"/>
    </location>
</feature>
<evidence type="ECO:0000256" key="3">
    <source>
        <dbReference type="ARBA" id="ARBA00022989"/>
    </source>
</evidence>
<proteinExistence type="predicted"/>
<dbReference type="InterPro" id="IPR035952">
    <property type="entry name" value="Rhomboid-like_sf"/>
</dbReference>
<dbReference type="GO" id="GO:0016020">
    <property type="term" value="C:membrane"/>
    <property type="evidence" value="ECO:0007669"/>
    <property type="project" value="UniProtKB-SubCell"/>
</dbReference>
<feature type="non-terminal residue" evidence="7">
    <location>
        <position position="382"/>
    </location>
</feature>
<protein>
    <submittedName>
        <fullName evidence="7">Rhomboid family intramembrane serine protease</fullName>
    </submittedName>
</protein>
<feature type="transmembrane region" description="Helical" evidence="5">
    <location>
        <begin position="20"/>
        <end position="42"/>
    </location>
</feature>
<dbReference type="SUPFAM" id="SSF144091">
    <property type="entry name" value="Rhomboid-like"/>
    <property type="match status" value="1"/>
</dbReference>
<accession>A0A3R9QU45</accession>
<dbReference type="PANTHER" id="PTHR43731">
    <property type="entry name" value="RHOMBOID PROTEASE"/>
    <property type="match status" value="1"/>
</dbReference>
<evidence type="ECO:0000256" key="1">
    <source>
        <dbReference type="ARBA" id="ARBA00004141"/>
    </source>
</evidence>
<comment type="caution">
    <text evidence="7">The sequence shown here is derived from an EMBL/GenBank/DDBJ whole genome shotgun (WGS) entry which is preliminary data.</text>
</comment>
<dbReference type="PANTHER" id="PTHR43731:SF26">
    <property type="entry name" value="RHOMBOID-LIKE PROTEIN 10, CHLOROPLASTIC"/>
    <property type="match status" value="1"/>
</dbReference>
<feature type="transmembrane region" description="Helical" evidence="5">
    <location>
        <begin position="249"/>
        <end position="269"/>
    </location>
</feature>
<dbReference type="Proteomes" id="UP000277582">
    <property type="component" value="Unassembled WGS sequence"/>
</dbReference>
<sequence>MGLPIPGGEFREFRTPATTWLILINTIVYLLTSYENFFISISDRWVGAGAFIPAMITRPDQAYRLITSMFLHANLVHIFFNMLFLYNFGKPVEAAMGSSRYLILYFLSGFLSEVFHTAFVPIEGAFSALIPALGASGAISGILGAYLLMFPGTRLRMCFLYFFFPLCFTMRSAAYLIFWFALQIFQGYMGESAGVAVFAHAGGFIGGVALLPLFVSEGRLQLLRAYSSMSSFFYRVFFFKPGLSAPSKIVIALLIGIVAAGAVYSAVYAGKTGEISKILNFSVESEGLNESESINIQLQGNRIRIAPIASDSVRVVVNRLRAAGLIYSWENRGKTAIIDRQTTGTVNNIPVRIYIRASLSFDENGIIESGGGYISTEVLRCD</sequence>
<feature type="transmembrane region" description="Helical" evidence="5">
    <location>
        <begin position="101"/>
        <end position="122"/>
    </location>
</feature>
<dbReference type="GO" id="GO:0004252">
    <property type="term" value="F:serine-type endopeptidase activity"/>
    <property type="evidence" value="ECO:0007669"/>
    <property type="project" value="InterPro"/>
</dbReference>
<organism evidence="7 8">
    <name type="scientific">Candidatus Methanodesulfokora washburnensis</name>
    <dbReference type="NCBI Taxonomy" id="2478471"/>
    <lineage>
        <taxon>Archaea</taxon>
        <taxon>Thermoproteota</taxon>
        <taxon>Candidatus Korarchaeia</taxon>
        <taxon>Candidatus Korarchaeia incertae sedis</taxon>
        <taxon>Candidatus Methanodesulfokora</taxon>
    </lineage>
</organism>
<gene>
    <name evidence="7" type="ORF">D6D85_10490</name>
</gene>
<keyword evidence="2 5" id="KW-0812">Transmembrane</keyword>
<dbReference type="AlphaFoldDB" id="A0A3R9QU45"/>
<evidence type="ECO:0000256" key="2">
    <source>
        <dbReference type="ARBA" id="ARBA00022692"/>
    </source>
</evidence>
<dbReference type="InterPro" id="IPR022764">
    <property type="entry name" value="Peptidase_S54_rhomboid_dom"/>
</dbReference>
<dbReference type="OrthoDB" id="26567at2157"/>
<dbReference type="RefSeq" id="WP_133308311.1">
    <property type="nucleotide sequence ID" value="NZ_RCOS01000118.1"/>
</dbReference>
<feature type="transmembrane region" description="Helical" evidence="5">
    <location>
        <begin position="160"/>
        <end position="181"/>
    </location>
</feature>
<keyword evidence="8" id="KW-1185">Reference proteome</keyword>
<dbReference type="Gene3D" id="1.20.1540.10">
    <property type="entry name" value="Rhomboid-like"/>
    <property type="match status" value="1"/>
</dbReference>
<evidence type="ECO:0000313" key="7">
    <source>
        <dbReference type="EMBL" id="RSN73401.1"/>
    </source>
</evidence>
<feature type="transmembrane region" description="Helical" evidence="5">
    <location>
        <begin position="128"/>
        <end position="148"/>
    </location>
</feature>
<evidence type="ECO:0000259" key="6">
    <source>
        <dbReference type="Pfam" id="PF01694"/>
    </source>
</evidence>
<feature type="transmembrane region" description="Helical" evidence="5">
    <location>
        <begin position="193"/>
        <end position="215"/>
    </location>
</feature>
<keyword evidence="4 5" id="KW-0472">Membrane</keyword>
<keyword evidence="3 5" id="KW-1133">Transmembrane helix</keyword>
<reference evidence="7 8" key="1">
    <citation type="submission" date="2018-10" db="EMBL/GenBank/DDBJ databases">
        <title>Co-occurring genomic capacity for anaerobic methane metabolism and dissimilatory sulfite reduction discovered in the Korarchaeota.</title>
        <authorList>
            <person name="Mckay L.J."/>
            <person name="Dlakic M."/>
            <person name="Fields M.W."/>
            <person name="Delmont T.O."/>
            <person name="Eren A.M."/>
            <person name="Jay Z.J."/>
            <person name="Klingelsmith K.B."/>
            <person name="Rusch D.B."/>
            <person name="Inskeep W.P."/>
        </authorList>
    </citation>
    <scope>NUCLEOTIDE SEQUENCE [LARGE SCALE GENOMIC DNA]</scope>
    <source>
        <strain evidence="7 8">MDKW</strain>
    </source>
</reference>
<keyword evidence="7" id="KW-0378">Hydrolase</keyword>
<dbReference type="GO" id="GO:0006508">
    <property type="term" value="P:proteolysis"/>
    <property type="evidence" value="ECO:0007669"/>
    <property type="project" value="UniProtKB-KW"/>
</dbReference>